<keyword evidence="2 3" id="KW-0802">TPR repeat</keyword>
<keyword evidence="7" id="KW-1185">Reference proteome</keyword>
<feature type="region of interest" description="Disordered" evidence="4">
    <location>
        <begin position="305"/>
        <end position="343"/>
    </location>
</feature>
<sequence>MRSQPICTNPQTLRIDAASEFKNLAAAAAAPEQPLVKRTRQQLQQQPQLQQRRKQLQQEQQQLQQEQRQLQQEQRQLQQEQQQLQQEQQQLQQEQRQLQQEQQQLQQEQQQLQQEQQQLQQEQQQLQQEQQQLQQEQRQLQQEQQQLQQEQQQLQQEQQQLQQEQQQLQQEQQQLHQGSTRGYSRKGLAEFNLGRLGEAERSYSKGLELEPSNEGLQKGLKEVQQSGASLRDMHALWAVSTALNRHPKLLKYSQQDPNYSKTLAKLLSQVQANPSSLRLVMAQPDVRIREGMTVLLGGTLEEEEEPAAAAAASGAAAAAAAQQPPKELTPEQQQAEAKKKEGNELYKQRKFEEALKAYDEAIALDPNQLLYLNNKAAVYMEMGDFENCLKECEKALEKRYEVKADYEVVAKVYNRMAACFARQKEFEKAIEMYEKSLCESNTRQTRAALAEVKRLKEKADREAYVDPQKAEEHKLKGNEFFKNNDFPSAKKEYDEAILRNPKDAKLYSNRAAALTKLFEYPSALKDCETALSLDPSFVKAWSRKGTLHFLLKEYPKALEAFEKGLKIDPSSKECLEGKMQVIRKVQQQQQTGEVDEEQMRHAMADPEIQQILRDPQMSIVLQNAQENPALLKE</sequence>
<dbReference type="Gene3D" id="1.10.260.100">
    <property type="match status" value="1"/>
</dbReference>
<feature type="repeat" description="TPR" evidence="3">
    <location>
        <begin position="410"/>
        <end position="443"/>
    </location>
</feature>
<dbReference type="SUPFAM" id="SSF48452">
    <property type="entry name" value="TPR-like"/>
    <property type="match status" value="3"/>
</dbReference>
<feature type="repeat" description="TPR" evidence="3">
    <location>
        <begin position="180"/>
        <end position="213"/>
    </location>
</feature>
<dbReference type="Proteomes" id="UP000030747">
    <property type="component" value="Unassembled WGS sequence"/>
</dbReference>
<dbReference type="SMART" id="SM00028">
    <property type="entry name" value="TPR"/>
    <property type="match status" value="7"/>
</dbReference>
<evidence type="ECO:0000256" key="2">
    <source>
        <dbReference type="ARBA" id="ARBA00022803"/>
    </source>
</evidence>
<evidence type="ECO:0000256" key="4">
    <source>
        <dbReference type="SAM" id="MobiDB-lite"/>
    </source>
</evidence>
<dbReference type="OrthoDB" id="2423701at2759"/>
<dbReference type="InterPro" id="IPR041243">
    <property type="entry name" value="STI1/HOP_DP"/>
</dbReference>
<feature type="repeat" description="TPR" evidence="3">
    <location>
        <begin position="335"/>
        <end position="368"/>
    </location>
</feature>
<evidence type="ECO:0000256" key="1">
    <source>
        <dbReference type="ARBA" id="ARBA00022737"/>
    </source>
</evidence>
<accession>U6KP43</accession>
<dbReference type="PROSITE" id="PS50293">
    <property type="entry name" value="TPR_REGION"/>
    <property type="match status" value="2"/>
</dbReference>
<organism evidence="6 7">
    <name type="scientific">Eimeria tenella</name>
    <name type="common">Coccidian parasite</name>
    <dbReference type="NCBI Taxonomy" id="5802"/>
    <lineage>
        <taxon>Eukaryota</taxon>
        <taxon>Sar</taxon>
        <taxon>Alveolata</taxon>
        <taxon>Apicomplexa</taxon>
        <taxon>Conoidasida</taxon>
        <taxon>Coccidia</taxon>
        <taxon>Eucoccidiorida</taxon>
        <taxon>Eimeriorina</taxon>
        <taxon>Eimeriidae</taxon>
        <taxon>Eimeria</taxon>
    </lineage>
</organism>
<feature type="repeat" description="TPR" evidence="3">
    <location>
        <begin position="504"/>
        <end position="537"/>
    </location>
</feature>
<dbReference type="InterPro" id="IPR002487">
    <property type="entry name" value="TF_Kbox"/>
</dbReference>
<dbReference type="VEuPathDB" id="ToxoDB:ETH_00024670"/>
<reference evidence="6" key="1">
    <citation type="submission" date="2013-10" db="EMBL/GenBank/DDBJ databases">
        <title>Genomic analysis of the causative agents of coccidiosis in chickens.</title>
        <authorList>
            <person name="Reid A.J."/>
            <person name="Blake D."/>
            <person name="Billington K."/>
            <person name="Browne H."/>
            <person name="Dunn M."/>
            <person name="Hung S."/>
            <person name="Kawahara F."/>
            <person name="Miranda-Saavedra D."/>
            <person name="Mourier T."/>
            <person name="Nagra H."/>
            <person name="Otto T.D."/>
            <person name="Rawlings N."/>
            <person name="Sanchez A."/>
            <person name="Sanders M."/>
            <person name="Subramaniam C."/>
            <person name="Tay Y."/>
            <person name="Dear P."/>
            <person name="Doerig C."/>
            <person name="Gruber A."/>
            <person name="Parkinson J."/>
            <person name="Shirley M."/>
            <person name="Wan K.L."/>
            <person name="Berriman M."/>
            <person name="Tomley F."/>
            <person name="Pain A."/>
        </authorList>
    </citation>
    <scope>NUCLEOTIDE SEQUENCE [LARGE SCALE GENOMIC DNA]</scope>
    <source>
        <strain evidence="6">Houghton</strain>
    </source>
</reference>
<dbReference type="FunFam" id="1.25.40.10:FF:000027">
    <property type="entry name" value="stress-induced-phosphoprotein 1 isoform X1"/>
    <property type="match status" value="1"/>
</dbReference>
<evidence type="ECO:0000259" key="5">
    <source>
        <dbReference type="PROSITE" id="PS51297"/>
    </source>
</evidence>
<dbReference type="Pfam" id="PF13424">
    <property type="entry name" value="TPR_12"/>
    <property type="match status" value="1"/>
</dbReference>
<dbReference type="PROSITE" id="PS50005">
    <property type="entry name" value="TPR"/>
    <property type="match status" value="6"/>
</dbReference>
<dbReference type="PANTHER" id="PTHR22904">
    <property type="entry name" value="TPR REPEAT CONTAINING PROTEIN"/>
    <property type="match status" value="1"/>
</dbReference>
<dbReference type="Gene3D" id="1.25.40.10">
    <property type="entry name" value="Tetratricopeptide repeat domain"/>
    <property type="match status" value="3"/>
</dbReference>
<evidence type="ECO:0000313" key="6">
    <source>
        <dbReference type="EMBL" id="CDJ39746.1"/>
    </source>
</evidence>
<dbReference type="OMA" id="LCEYKLG"/>
<keyword evidence="1" id="KW-0677">Repeat</keyword>
<dbReference type="EMBL" id="HG674657">
    <property type="protein sequence ID" value="CDJ39746.1"/>
    <property type="molecule type" value="Genomic_DNA"/>
</dbReference>
<dbReference type="FunFam" id="1.25.40.10:FF:000010">
    <property type="entry name" value="Stress-induced phosphoprotein 1"/>
    <property type="match status" value="1"/>
</dbReference>
<dbReference type="PROSITE" id="PS51297">
    <property type="entry name" value="K_BOX"/>
    <property type="match status" value="1"/>
</dbReference>
<dbReference type="InterPro" id="IPR011990">
    <property type="entry name" value="TPR-like_helical_dom_sf"/>
</dbReference>
<feature type="region of interest" description="Disordered" evidence="4">
    <location>
        <begin position="30"/>
        <end position="50"/>
    </location>
</feature>
<dbReference type="Pfam" id="PF00515">
    <property type="entry name" value="TPR_1"/>
    <property type="match status" value="3"/>
</dbReference>
<feature type="repeat" description="TPR" evidence="3">
    <location>
        <begin position="538"/>
        <end position="571"/>
    </location>
</feature>
<protein>
    <submittedName>
        <fullName evidence="6">Hsc70/Hsp90-organizing protein, putative</fullName>
    </submittedName>
</protein>
<dbReference type="AlphaFoldDB" id="U6KP43"/>
<evidence type="ECO:0000256" key="3">
    <source>
        <dbReference type="PROSITE-ProRule" id="PRU00339"/>
    </source>
</evidence>
<dbReference type="Pfam" id="PF17830">
    <property type="entry name" value="STI1-HOP_DP"/>
    <property type="match status" value="1"/>
</dbReference>
<dbReference type="VEuPathDB" id="ToxoDB:ETH2_0914000"/>
<proteinExistence type="predicted"/>
<dbReference type="GO" id="GO:0005634">
    <property type="term" value="C:nucleus"/>
    <property type="evidence" value="ECO:0007669"/>
    <property type="project" value="InterPro"/>
</dbReference>
<name>U6KP43_EIMTE</name>
<dbReference type="InterPro" id="IPR019734">
    <property type="entry name" value="TPR_rpt"/>
</dbReference>
<dbReference type="GO" id="GO:0051879">
    <property type="term" value="F:Hsp90 protein binding"/>
    <property type="evidence" value="ECO:0007669"/>
    <property type="project" value="TreeGrafter"/>
</dbReference>
<feature type="domain" description="K-box" evidence="5">
    <location>
        <begin position="81"/>
        <end position="178"/>
    </location>
</feature>
<evidence type="ECO:0000313" key="7">
    <source>
        <dbReference type="Proteomes" id="UP000030747"/>
    </source>
</evidence>
<feature type="compositionally biased region" description="Low complexity" evidence="4">
    <location>
        <begin position="41"/>
        <end position="50"/>
    </location>
</feature>
<feature type="compositionally biased region" description="Low complexity" evidence="4">
    <location>
        <begin position="307"/>
        <end position="321"/>
    </location>
</feature>
<dbReference type="Pfam" id="PF13181">
    <property type="entry name" value="TPR_8"/>
    <property type="match status" value="1"/>
</dbReference>
<dbReference type="RefSeq" id="XP_013230499.1">
    <property type="nucleotide sequence ID" value="XM_013375045.1"/>
</dbReference>
<dbReference type="GO" id="GO:0003700">
    <property type="term" value="F:DNA-binding transcription factor activity"/>
    <property type="evidence" value="ECO:0007669"/>
    <property type="project" value="InterPro"/>
</dbReference>
<gene>
    <name evidence="6" type="ORF">ETH_00024670</name>
</gene>
<feature type="repeat" description="TPR" evidence="3">
    <location>
        <begin position="470"/>
        <end position="503"/>
    </location>
</feature>
<reference evidence="6" key="2">
    <citation type="submission" date="2013-10" db="EMBL/GenBank/DDBJ databases">
        <authorList>
            <person name="Aslett M."/>
        </authorList>
    </citation>
    <scope>NUCLEOTIDE SEQUENCE [LARGE SCALE GENOMIC DNA]</scope>
    <source>
        <strain evidence="6">Houghton</strain>
    </source>
</reference>
<dbReference type="PANTHER" id="PTHR22904:SF523">
    <property type="entry name" value="STRESS-INDUCED-PHOSPHOPROTEIN 1"/>
    <property type="match status" value="1"/>
</dbReference>
<dbReference type="GeneID" id="25254044"/>